<proteinExistence type="predicted"/>
<gene>
    <name evidence="2" type="ORF">E6K80_11350</name>
</gene>
<evidence type="ECO:0000313" key="2">
    <source>
        <dbReference type="EMBL" id="TMQ69553.1"/>
    </source>
</evidence>
<dbReference type="Pfam" id="PF04366">
    <property type="entry name" value="Ysc84"/>
    <property type="match status" value="1"/>
</dbReference>
<sequence>MTGAVSAVLVAALGTIVHRPTFAADDIEARLRRAREVYRELIQTPDRQIPQALQDQCKCVAVFPHVVKAAFGVGGRYGKGVVSCRTEAGLWSPPAPFTLAGGSWGFQIGAEAADVVLFFMTDHGAKSLLESKFTLGASAALAAGPEGRAAEAETDIKLNAEIYSYARAKGLFAGLSLD</sequence>
<dbReference type="InterPro" id="IPR051702">
    <property type="entry name" value="SH3_domain_YSC84-like"/>
</dbReference>
<accession>A0A538U117</accession>
<dbReference type="PANTHER" id="PTHR15629:SF2">
    <property type="entry name" value="SH3 DOMAIN-CONTAINING YSC84-LIKE PROTEIN 1"/>
    <property type="match status" value="1"/>
</dbReference>
<name>A0A538U117_UNCEI</name>
<evidence type="ECO:0000313" key="3">
    <source>
        <dbReference type="Proteomes" id="UP000319836"/>
    </source>
</evidence>
<dbReference type="InterPro" id="IPR007461">
    <property type="entry name" value="Ysc84_actin-binding"/>
</dbReference>
<dbReference type="CDD" id="cd11524">
    <property type="entry name" value="SYLF"/>
    <property type="match status" value="1"/>
</dbReference>
<dbReference type="EMBL" id="VBPA01000288">
    <property type="protein sequence ID" value="TMQ69553.1"/>
    <property type="molecule type" value="Genomic_DNA"/>
</dbReference>
<dbReference type="PANTHER" id="PTHR15629">
    <property type="entry name" value="SH3YL1 PROTEIN"/>
    <property type="match status" value="1"/>
</dbReference>
<feature type="non-terminal residue" evidence="2">
    <location>
        <position position="178"/>
    </location>
</feature>
<dbReference type="GO" id="GO:0035091">
    <property type="term" value="F:phosphatidylinositol binding"/>
    <property type="evidence" value="ECO:0007669"/>
    <property type="project" value="TreeGrafter"/>
</dbReference>
<comment type="caution">
    <text evidence="2">The sequence shown here is derived from an EMBL/GenBank/DDBJ whole genome shotgun (WGS) entry which is preliminary data.</text>
</comment>
<dbReference type="Proteomes" id="UP000319836">
    <property type="component" value="Unassembled WGS sequence"/>
</dbReference>
<evidence type="ECO:0000259" key="1">
    <source>
        <dbReference type="Pfam" id="PF04366"/>
    </source>
</evidence>
<dbReference type="AlphaFoldDB" id="A0A538U117"/>
<reference evidence="2 3" key="1">
    <citation type="journal article" date="2019" name="Nat. Microbiol.">
        <title>Mediterranean grassland soil C-N compound turnover is dependent on rainfall and depth, and is mediated by genomically divergent microorganisms.</title>
        <authorList>
            <person name="Diamond S."/>
            <person name="Andeer P.F."/>
            <person name="Li Z."/>
            <person name="Crits-Christoph A."/>
            <person name="Burstein D."/>
            <person name="Anantharaman K."/>
            <person name="Lane K.R."/>
            <person name="Thomas B.C."/>
            <person name="Pan C."/>
            <person name="Northen T.R."/>
            <person name="Banfield J.F."/>
        </authorList>
    </citation>
    <scope>NUCLEOTIDE SEQUENCE [LARGE SCALE GENOMIC DNA]</scope>
    <source>
        <strain evidence="2">WS_10</strain>
    </source>
</reference>
<organism evidence="2 3">
    <name type="scientific">Eiseniibacteriota bacterium</name>
    <dbReference type="NCBI Taxonomy" id="2212470"/>
    <lineage>
        <taxon>Bacteria</taxon>
        <taxon>Candidatus Eiseniibacteriota</taxon>
    </lineage>
</organism>
<feature type="domain" description="Ysc84 actin-binding" evidence="1">
    <location>
        <begin position="101"/>
        <end position="178"/>
    </location>
</feature>
<protein>
    <submittedName>
        <fullName evidence="2">Lipid-binding SYLF domain-containing protein</fullName>
    </submittedName>
</protein>